<evidence type="ECO:0000259" key="2">
    <source>
        <dbReference type="Pfam" id="PF12913"/>
    </source>
</evidence>
<feature type="domain" description="NLPC/P60 N-terminal" evidence="1">
    <location>
        <begin position="35"/>
        <end position="124"/>
    </location>
</feature>
<dbReference type="InterPro" id="IPR039439">
    <property type="entry name" value="SH3b1_dom"/>
</dbReference>
<evidence type="ECO:0000259" key="1">
    <source>
        <dbReference type="Pfam" id="PF12912"/>
    </source>
</evidence>
<dbReference type="AlphaFoldDB" id="X1C407"/>
<gene>
    <name evidence="3" type="ORF">S01H4_41916</name>
</gene>
<organism evidence="3">
    <name type="scientific">marine sediment metagenome</name>
    <dbReference type="NCBI Taxonomy" id="412755"/>
    <lineage>
        <taxon>unclassified sequences</taxon>
        <taxon>metagenomes</taxon>
        <taxon>ecological metagenomes</taxon>
    </lineage>
</organism>
<protein>
    <submittedName>
        <fullName evidence="3">Uncharacterized protein</fullName>
    </submittedName>
</protein>
<feature type="domain" description="SH3b1" evidence="2">
    <location>
        <begin position="150"/>
        <end position="192"/>
    </location>
</feature>
<evidence type="ECO:0000313" key="3">
    <source>
        <dbReference type="EMBL" id="GAH02811.1"/>
    </source>
</evidence>
<dbReference type="Pfam" id="PF12912">
    <property type="entry name" value="N_NLPC_P60"/>
    <property type="match status" value="1"/>
</dbReference>
<reference evidence="3" key="1">
    <citation type="journal article" date="2014" name="Front. Microbiol.">
        <title>High frequency of phylogenetically diverse reductive dehalogenase-homologous genes in deep subseafloor sedimentary metagenomes.</title>
        <authorList>
            <person name="Kawai M."/>
            <person name="Futagami T."/>
            <person name="Toyoda A."/>
            <person name="Takaki Y."/>
            <person name="Nishi S."/>
            <person name="Hori S."/>
            <person name="Arai W."/>
            <person name="Tsubouchi T."/>
            <person name="Morono Y."/>
            <person name="Uchiyama I."/>
            <person name="Ito T."/>
            <person name="Fujiyama A."/>
            <person name="Inagaki F."/>
            <person name="Takami H."/>
        </authorList>
    </citation>
    <scope>NUCLEOTIDE SEQUENCE</scope>
    <source>
        <strain evidence="3">Expedition CK06-06</strain>
    </source>
</reference>
<dbReference type="EMBL" id="BART01022960">
    <property type="protein sequence ID" value="GAH02811.1"/>
    <property type="molecule type" value="Genomic_DNA"/>
</dbReference>
<dbReference type="Pfam" id="PF12913">
    <property type="entry name" value="SH3_6"/>
    <property type="match status" value="1"/>
</dbReference>
<proteinExistence type="predicted"/>
<dbReference type="InterPro" id="IPR025606">
    <property type="entry name" value="NLPC/P60_N_dom"/>
</dbReference>
<name>X1C407_9ZZZZ</name>
<accession>X1C407</accession>
<sequence>MKKILFLTFGVLITTNIFAQRASCDLIQPITFAENQNIYRFVAKQTAYKPLISARKQTKYKKNFFQHFFSPWKISRFGFTKSAASYRKDQAANINRFRHNLGRGENYQLNPRSWFNEIVANMDILKFPNINRNAITVHNAALRYMPTTDPHFDNPHIAGQGYPFDDFQKSMLMVGTPIHIYQISKQGDCAFVWFIQMVVSRWVMGLVRHYQLMTY</sequence>
<comment type="caution">
    <text evidence="3">The sequence shown here is derived from an EMBL/GenBank/DDBJ whole genome shotgun (WGS) entry which is preliminary data.</text>
</comment>